<proteinExistence type="predicted"/>
<feature type="compositionally biased region" description="Gly residues" evidence="1">
    <location>
        <begin position="46"/>
        <end position="63"/>
    </location>
</feature>
<dbReference type="Proteomes" id="UP000051061">
    <property type="component" value="Unassembled WGS sequence"/>
</dbReference>
<accession>A0A9D5I032</accession>
<evidence type="ECO:0000256" key="1">
    <source>
        <dbReference type="SAM" id="MobiDB-lite"/>
    </source>
</evidence>
<keyword evidence="3" id="KW-1185">Reference proteome</keyword>
<reference evidence="2 3" key="1">
    <citation type="submission" date="2015-09" db="EMBL/GenBank/DDBJ databases">
        <title>Genome sequencing project for genomic taxonomy and phylogenomics of Bacillus-like bacteria.</title>
        <authorList>
            <person name="Liu B."/>
            <person name="Wang J."/>
            <person name="Zhu Y."/>
            <person name="Liu G."/>
            <person name="Chen Q."/>
            <person name="Chen Z."/>
            <person name="Lan J."/>
            <person name="Che J."/>
            <person name="Ge C."/>
            <person name="Shi H."/>
            <person name="Pan Z."/>
            <person name="Liu X."/>
        </authorList>
    </citation>
    <scope>NUCLEOTIDE SEQUENCE [LARGE SCALE GENOMIC DNA]</scope>
    <source>
        <strain evidence="2 3">DSM 19153</strain>
    </source>
</reference>
<dbReference type="AlphaFoldDB" id="A0A9D5I032"/>
<evidence type="ECO:0008006" key="4">
    <source>
        <dbReference type="Google" id="ProtNLM"/>
    </source>
</evidence>
<feature type="compositionally biased region" description="Gly residues" evidence="1">
    <location>
        <begin position="13"/>
        <end position="29"/>
    </location>
</feature>
<dbReference type="EMBL" id="LJJD01000032">
    <property type="protein sequence ID" value="KQL56182.1"/>
    <property type="molecule type" value="Genomic_DNA"/>
</dbReference>
<organism evidence="2 3">
    <name type="scientific">Alkalicoccobacillus plakortidis</name>
    <dbReference type="NCBI Taxonomy" id="444060"/>
    <lineage>
        <taxon>Bacteria</taxon>
        <taxon>Bacillati</taxon>
        <taxon>Bacillota</taxon>
        <taxon>Bacilli</taxon>
        <taxon>Bacillales</taxon>
        <taxon>Bacillaceae</taxon>
        <taxon>Alkalicoccobacillus</taxon>
    </lineage>
</organism>
<evidence type="ECO:0000313" key="3">
    <source>
        <dbReference type="Proteomes" id="UP000051061"/>
    </source>
</evidence>
<comment type="caution">
    <text evidence="2">The sequence shown here is derived from an EMBL/GenBank/DDBJ whole genome shotgun (WGS) entry which is preliminary data.</text>
</comment>
<feature type="region of interest" description="Disordered" evidence="1">
    <location>
        <begin position="1"/>
        <end position="79"/>
    </location>
</feature>
<gene>
    <name evidence="2" type="ORF">AN965_14760</name>
</gene>
<sequence>MQDHRFISSFFPPGGGGGSIGPFPGQGGPGYPPGPPGSGSFPGFPTPGGGSSQGPQPGQGGGEPPGPPPGNPPQLQSVSTFAVDPGAIRGCLFRYTYLRLNNGEQFWFYPTFVGRQSVAGYRWFIFRWVYFGIDTRRISAFQCV</sequence>
<name>A0A9D5I032_9BACI</name>
<protein>
    <recommendedName>
        <fullName evidence="4">Transporter</fullName>
    </recommendedName>
</protein>
<evidence type="ECO:0000313" key="2">
    <source>
        <dbReference type="EMBL" id="KQL56182.1"/>
    </source>
</evidence>